<evidence type="ECO:0000313" key="4">
    <source>
        <dbReference type="Proteomes" id="UP000262073"/>
    </source>
</evidence>
<dbReference type="RefSeq" id="WP_117315747.1">
    <property type="nucleotide sequence ID" value="NZ_CP031769.1"/>
</dbReference>
<dbReference type="GO" id="GO:0046872">
    <property type="term" value="F:metal ion binding"/>
    <property type="evidence" value="ECO:0007669"/>
    <property type="project" value="InterPro"/>
</dbReference>
<dbReference type="Gene3D" id="3.30.1490.20">
    <property type="entry name" value="ATP-grasp fold, A domain"/>
    <property type="match status" value="1"/>
</dbReference>
<dbReference type="Proteomes" id="UP000262073">
    <property type="component" value="Chromosome"/>
</dbReference>
<organism evidence="3 4">
    <name type="scientific">Salinimonas sediminis</name>
    <dbReference type="NCBI Taxonomy" id="2303538"/>
    <lineage>
        <taxon>Bacteria</taxon>
        <taxon>Pseudomonadati</taxon>
        <taxon>Pseudomonadota</taxon>
        <taxon>Gammaproteobacteria</taxon>
        <taxon>Alteromonadales</taxon>
        <taxon>Alteromonadaceae</taxon>
        <taxon>Alteromonas/Salinimonas group</taxon>
        <taxon>Salinimonas</taxon>
    </lineage>
</organism>
<proteinExistence type="predicted"/>
<protein>
    <submittedName>
        <fullName evidence="3">ATP-grasp domain-containing protein</fullName>
    </submittedName>
</protein>
<dbReference type="Pfam" id="PF02655">
    <property type="entry name" value="ATP-grasp_3"/>
    <property type="match status" value="1"/>
</dbReference>
<reference evidence="3 4" key="1">
    <citation type="submission" date="2018-08" db="EMBL/GenBank/DDBJ databases">
        <title>Salinimonas sediminis sp. nov., a piezophilic bacterium isolated from a deep-sea sediment sample from the New Britain Trench.</title>
        <authorList>
            <person name="Cao J."/>
        </authorList>
    </citation>
    <scope>NUCLEOTIDE SEQUENCE [LARGE SCALE GENOMIC DNA]</scope>
    <source>
        <strain evidence="3 4">N102</strain>
    </source>
</reference>
<dbReference type="InterPro" id="IPR003806">
    <property type="entry name" value="ATP-grasp_PylC-type"/>
</dbReference>
<dbReference type="OrthoDB" id="9765608at2"/>
<name>A0A346NJM4_9ALTE</name>
<dbReference type="Pfam" id="PF21360">
    <property type="entry name" value="PylC-like_N"/>
    <property type="match status" value="1"/>
</dbReference>
<dbReference type="AlphaFoldDB" id="A0A346NJM4"/>
<dbReference type="Gene3D" id="3.30.470.20">
    <property type="entry name" value="ATP-grasp fold, B domain"/>
    <property type="match status" value="1"/>
</dbReference>
<accession>A0A346NJM4</accession>
<gene>
    <name evidence="3" type="ORF">D0Y50_04675</name>
</gene>
<keyword evidence="4" id="KW-1185">Reference proteome</keyword>
<feature type="domain" description="PylC N-terminal" evidence="2">
    <location>
        <begin position="4"/>
        <end position="102"/>
    </location>
</feature>
<dbReference type="KEGG" id="salm:D0Y50_04675"/>
<evidence type="ECO:0000259" key="2">
    <source>
        <dbReference type="Pfam" id="PF21360"/>
    </source>
</evidence>
<feature type="domain" description="ATP-grasp fold PylC-type" evidence="1">
    <location>
        <begin position="124"/>
        <end position="262"/>
    </location>
</feature>
<dbReference type="GO" id="GO:0005524">
    <property type="term" value="F:ATP binding"/>
    <property type="evidence" value="ECO:0007669"/>
    <property type="project" value="InterPro"/>
</dbReference>
<evidence type="ECO:0000313" key="3">
    <source>
        <dbReference type="EMBL" id="AXR05731.1"/>
    </source>
</evidence>
<evidence type="ECO:0000259" key="1">
    <source>
        <dbReference type="Pfam" id="PF02655"/>
    </source>
</evidence>
<dbReference type="Gene3D" id="3.40.50.20">
    <property type="match status" value="1"/>
</dbReference>
<dbReference type="SUPFAM" id="SSF56059">
    <property type="entry name" value="Glutathione synthetase ATP-binding domain-like"/>
    <property type="match status" value="1"/>
</dbReference>
<dbReference type="GO" id="GO:0003824">
    <property type="term" value="F:catalytic activity"/>
    <property type="evidence" value="ECO:0007669"/>
    <property type="project" value="UniProtKB-ARBA"/>
</dbReference>
<dbReference type="InterPro" id="IPR048764">
    <property type="entry name" value="PylC_N"/>
</dbReference>
<dbReference type="InterPro" id="IPR013815">
    <property type="entry name" value="ATP_grasp_subdomain_1"/>
</dbReference>
<dbReference type="EMBL" id="CP031769">
    <property type="protein sequence ID" value="AXR05731.1"/>
    <property type="molecule type" value="Genomic_DNA"/>
</dbReference>
<sequence>MLKVLLSSAGAKVPMLEAVRGAARRLAADAVVVAGDMDPDAVSQYVADEFWLMPATTDAHKDAILAQLIARGITHVIPSRDGELLFWAQWSSQLITHGITVLCASADAIGVCLDKLAFAATSRLVIPTYLDAEQVEAPLLVVKERYGAGSQSLQLKVTKAQATAHAKTLSQPIFQPFIAGREISIDAWLDSNYQVKGHSYRYREVVKQGESQITQTVSLPQFDSVIKSMLSALRLCGPVVLQAIIDQQHQLHIIECNSRFGGASTLGIKAGVDSMFWSLAQSLGDDLAAYPYYPSPSPIRQVRIARDLYL</sequence>